<dbReference type="InterPro" id="IPR013762">
    <property type="entry name" value="Integrase-like_cat_sf"/>
</dbReference>
<accession>A0A6I3T384</accession>
<dbReference type="PANTHER" id="PTHR30349">
    <property type="entry name" value="PHAGE INTEGRASE-RELATED"/>
    <property type="match status" value="1"/>
</dbReference>
<dbReference type="InterPro" id="IPR011010">
    <property type="entry name" value="DNA_brk_join_enz"/>
</dbReference>
<dbReference type="InterPro" id="IPR050090">
    <property type="entry name" value="Tyrosine_recombinase_XerCD"/>
</dbReference>
<reference evidence="6" key="4">
    <citation type="submission" date="2024-05" db="EMBL/GenBank/DDBJ databases">
        <authorList>
            <person name="Sun Q."/>
            <person name="Zhou Y."/>
        </authorList>
    </citation>
    <scope>NUCLEOTIDE SEQUENCE</scope>
    <source>
        <strain evidence="6">CGMCC 1.15931</strain>
    </source>
</reference>
<dbReference type="SUPFAM" id="SSF56349">
    <property type="entry name" value="DNA breaking-rejoining enzymes"/>
    <property type="match status" value="1"/>
</dbReference>
<dbReference type="CDD" id="cd00397">
    <property type="entry name" value="DNA_BRE_C"/>
    <property type="match status" value="1"/>
</dbReference>
<feature type="domain" description="Tyr recombinase" evidence="5">
    <location>
        <begin position="161"/>
        <end position="399"/>
    </location>
</feature>
<keyword evidence="4" id="KW-0233">DNA recombination</keyword>
<keyword evidence="2" id="KW-0229">DNA integration</keyword>
<dbReference type="InterPro" id="IPR010998">
    <property type="entry name" value="Integrase_recombinase_N"/>
</dbReference>
<evidence type="ECO:0000313" key="7">
    <source>
        <dbReference type="EMBL" id="MTV54922.1"/>
    </source>
</evidence>
<evidence type="ECO:0000259" key="5">
    <source>
        <dbReference type="PROSITE" id="PS51898"/>
    </source>
</evidence>
<dbReference type="Proteomes" id="UP000430634">
    <property type="component" value="Unassembled WGS sequence"/>
</dbReference>
<reference evidence="9" key="2">
    <citation type="journal article" date="2019" name="Int. J. Syst. Evol. Microbiol.">
        <title>The Global Catalogue of Microorganisms (GCM) 10K type strain sequencing project: providing services to taxonomists for standard genome sequencing and annotation.</title>
        <authorList>
            <consortium name="The Broad Institute Genomics Platform"/>
            <consortium name="The Broad Institute Genome Sequencing Center for Infectious Disease"/>
            <person name="Wu L."/>
            <person name="Ma J."/>
        </authorList>
    </citation>
    <scope>NUCLEOTIDE SEQUENCE [LARGE SCALE GENOMIC DNA]</scope>
    <source>
        <strain evidence="9">CGMCC 1.15931</strain>
    </source>
</reference>
<gene>
    <name evidence="6" type="ORF">GCM10011572_51650</name>
    <name evidence="7" type="ORF">GM672_19520</name>
</gene>
<evidence type="ECO:0000256" key="4">
    <source>
        <dbReference type="ARBA" id="ARBA00023172"/>
    </source>
</evidence>
<protein>
    <submittedName>
        <fullName evidence="7">Tyrosine-type recombinase/integrase</fullName>
    </submittedName>
</protein>
<dbReference type="OrthoDB" id="8701461at2"/>
<keyword evidence="9" id="KW-1185">Reference proteome</keyword>
<evidence type="ECO:0000313" key="8">
    <source>
        <dbReference type="Proteomes" id="UP000430634"/>
    </source>
</evidence>
<sequence>MNDDASRPAPNGHLVAAPSSQHILGAVADDWAAVDVWLAAVASNSRRRSNSDDTVSTYRYHVAKVRWYCEHVLGRTLSAWDAQDVLCFEAFLADLPLRALCPAGAKATQSGYTPFRRRPGVSSQADILRCLRALFGALHGAGYLRTNPMSLMKVGKGRRLDKTRAIDDDLFERVLQVMDRAPRTSQRAHQLHARDRFILVCLRETGVRASELVGARMRAIAPLTDPKTGTSYWVLQVDAATAKGGQGRVVPVSTALMDALVDYRCAFGLPALPGAGDRHYGLILSVRTQQIEDGMAIKTAVDRRYFGQWRDVGTRYGLHDIVKGRLQAAVTVLRETGDDAGADRLARASTHWLRHTFALRALLGGQDLRTVATALGHASVSTTMLYTEQEALDQINSWERNQPGRLARVDNAAGNAVL</sequence>
<dbReference type="GO" id="GO:0003677">
    <property type="term" value="F:DNA binding"/>
    <property type="evidence" value="ECO:0007669"/>
    <property type="project" value="UniProtKB-KW"/>
</dbReference>
<evidence type="ECO:0000313" key="9">
    <source>
        <dbReference type="Proteomes" id="UP000622638"/>
    </source>
</evidence>
<dbReference type="Proteomes" id="UP000622638">
    <property type="component" value="Unassembled WGS sequence"/>
</dbReference>
<dbReference type="RefSeq" id="WP_155472205.1">
    <property type="nucleotide sequence ID" value="NZ_BMKG01000038.1"/>
</dbReference>
<dbReference type="PANTHER" id="PTHR30349:SF77">
    <property type="entry name" value="TYROSINE RECOMBINASE XERC"/>
    <property type="match status" value="1"/>
</dbReference>
<dbReference type="Gene3D" id="1.10.443.10">
    <property type="entry name" value="Intergrase catalytic core"/>
    <property type="match status" value="1"/>
</dbReference>
<comment type="caution">
    <text evidence="7">The sequence shown here is derived from an EMBL/GenBank/DDBJ whole genome shotgun (WGS) entry which is preliminary data.</text>
</comment>
<comment type="subcellular location">
    <subcellularLocation>
        <location evidence="1">Cytoplasm</location>
    </subcellularLocation>
</comment>
<evidence type="ECO:0000256" key="3">
    <source>
        <dbReference type="ARBA" id="ARBA00023125"/>
    </source>
</evidence>
<evidence type="ECO:0000313" key="6">
    <source>
        <dbReference type="EMBL" id="GGC23814.1"/>
    </source>
</evidence>
<evidence type="ECO:0000256" key="1">
    <source>
        <dbReference type="ARBA" id="ARBA00004496"/>
    </source>
</evidence>
<proteinExistence type="predicted"/>
<evidence type="ECO:0000256" key="2">
    <source>
        <dbReference type="ARBA" id="ARBA00022908"/>
    </source>
</evidence>
<organism evidence="7 8">
    <name type="scientific">Pseudoduganella buxea</name>
    <dbReference type="NCBI Taxonomy" id="1949069"/>
    <lineage>
        <taxon>Bacteria</taxon>
        <taxon>Pseudomonadati</taxon>
        <taxon>Pseudomonadota</taxon>
        <taxon>Betaproteobacteria</taxon>
        <taxon>Burkholderiales</taxon>
        <taxon>Oxalobacteraceae</taxon>
        <taxon>Telluria group</taxon>
        <taxon>Pseudoduganella</taxon>
    </lineage>
</organism>
<dbReference type="Pfam" id="PF00589">
    <property type="entry name" value="Phage_integrase"/>
    <property type="match status" value="1"/>
</dbReference>
<dbReference type="Gene3D" id="1.10.150.130">
    <property type="match status" value="1"/>
</dbReference>
<dbReference type="GO" id="GO:0006310">
    <property type="term" value="P:DNA recombination"/>
    <property type="evidence" value="ECO:0007669"/>
    <property type="project" value="UniProtKB-KW"/>
</dbReference>
<reference evidence="6" key="1">
    <citation type="journal article" date="2014" name="Int. J. Syst. Evol. Microbiol.">
        <title>Complete genome of a new Firmicutes species belonging to the dominant human colonic microbiota ('Ruminococcus bicirculans') reveals two chromosomes and a selective capacity to utilize plant glucans.</title>
        <authorList>
            <consortium name="NISC Comparative Sequencing Program"/>
            <person name="Wegmann U."/>
            <person name="Louis P."/>
            <person name="Goesmann A."/>
            <person name="Henrissat B."/>
            <person name="Duncan S.H."/>
            <person name="Flint H.J."/>
        </authorList>
    </citation>
    <scope>NUCLEOTIDE SEQUENCE</scope>
    <source>
        <strain evidence="6">CGMCC 1.15931</strain>
    </source>
</reference>
<name>A0A6I3T384_9BURK</name>
<keyword evidence="3" id="KW-0238">DNA-binding</keyword>
<dbReference type="EMBL" id="WNKZ01000065">
    <property type="protein sequence ID" value="MTV54922.1"/>
    <property type="molecule type" value="Genomic_DNA"/>
</dbReference>
<dbReference type="PROSITE" id="PS51898">
    <property type="entry name" value="TYR_RECOMBINASE"/>
    <property type="match status" value="1"/>
</dbReference>
<dbReference type="InterPro" id="IPR002104">
    <property type="entry name" value="Integrase_catalytic"/>
</dbReference>
<dbReference type="GO" id="GO:0005737">
    <property type="term" value="C:cytoplasm"/>
    <property type="evidence" value="ECO:0007669"/>
    <property type="project" value="UniProtKB-SubCell"/>
</dbReference>
<dbReference type="AlphaFoldDB" id="A0A6I3T384"/>
<dbReference type="GO" id="GO:0015074">
    <property type="term" value="P:DNA integration"/>
    <property type="evidence" value="ECO:0007669"/>
    <property type="project" value="UniProtKB-KW"/>
</dbReference>
<reference evidence="7 8" key="3">
    <citation type="submission" date="2019-11" db="EMBL/GenBank/DDBJ databases">
        <title>Type strains purchased from KCTC, JCM and DSMZ.</title>
        <authorList>
            <person name="Lu H."/>
        </authorList>
    </citation>
    <scope>NUCLEOTIDE SEQUENCE [LARGE SCALE GENOMIC DNA]</scope>
    <source>
        <strain evidence="7 8">KCTC 52429</strain>
    </source>
</reference>
<dbReference type="EMBL" id="BMKG01000038">
    <property type="protein sequence ID" value="GGC23814.1"/>
    <property type="molecule type" value="Genomic_DNA"/>
</dbReference>